<protein>
    <submittedName>
        <fullName evidence="2">Uncharacterized protein</fullName>
    </submittedName>
</protein>
<evidence type="ECO:0000313" key="2">
    <source>
        <dbReference type="EMBL" id="KAB7751517.1"/>
    </source>
</evidence>
<comment type="caution">
    <text evidence="2">The sequence shown here is derived from an EMBL/GenBank/DDBJ whole genome shotgun (WGS) entry which is preliminary data.</text>
</comment>
<keyword evidence="1" id="KW-1133">Transmembrane helix</keyword>
<feature type="transmembrane region" description="Helical" evidence="1">
    <location>
        <begin position="20"/>
        <end position="41"/>
    </location>
</feature>
<name>A0A5N5UQY4_MYCPH</name>
<dbReference type="EMBL" id="ANBP01000055">
    <property type="protein sequence ID" value="KAB7751517.1"/>
    <property type="molecule type" value="Genomic_DNA"/>
</dbReference>
<reference evidence="2 3" key="1">
    <citation type="submission" date="2012-10" db="EMBL/GenBank/DDBJ databases">
        <title>The draft sequence of the Mycobacterium pheli genome.</title>
        <authorList>
            <person name="Pettersson B.M.F."/>
            <person name="Das S."/>
            <person name="Dasgupta S."/>
            <person name="Bhattacharya A."/>
            <person name="Kirsebom L.A."/>
        </authorList>
    </citation>
    <scope>NUCLEOTIDE SEQUENCE [LARGE SCALE GENOMIC DNA]</scope>
    <source>
        <strain evidence="2 3">CCUG 21000</strain>
    </source>
</reference>
<organism evidence="2 3">
    <name type="scientific">Mycolicibacterium phlei DSM 43239 = CCUG 21000</name>
    <dbReference type="NCBI Taxonomy" id="1226750"/>
    <lineage>
        <taxon>Bacteria</taxon>
        <taxon>Bacillati</taxon>
        <taxon>Actinomycetota</taxon>
        <taxon>Actinomycetes</taxon>
        <taxon>Mycobacteriales</taxon>
        <taxon>Mycobacteriaceae</taxon>
        <taxon>Mycolicibacterium</taxon>
    </lineage>
</organism>
<dbReference type="AlphaFoldDB" id="A0A5N5UQY4"/>
<keyword evidence="1" id="KW-0812">Transmembrane</keyword>
<dbReference type="Proteomes" id="UP000325690">
    <property type="component" value="Unassembled WGS sequence"/>
</dbReference>
<gene>
    <name evidence="2" type="ORF">MPHL21000_25225</name>
</gene>
<keyword evidence="3" id="KW-1185">Reference proteome</keyword>
<evidence type="ECO:0000313" key="3">
    <source>
        <dbReference type="Proteomes" id="UP000325690"/>
    </source>
</evidence>
<proteinExistence type="predicted"/>
<evidence type="ECO:0000256" key="1">
    <source>
        <dbReference type="SAM" id="Phobius"/>
    </source>
</evidence>
<accession>A0A5N5UQY4</accession>
<sequence>MVAVSGVLAGLHRRDISTVGFSPASLPISAVAWAVIAAVFLRGTRQP</sequence>
<keyword evidence="1" id="KW-0472">Membrane</keyword>